<dbReference type="GO" id="GO:0000026">
    <property type="term" value="F:alpha-1,2-mannosyltransferase activity"/>
    <property type="evidence" value="ECO:0007669"/>
    <property type="project" value="TreeGrafter"/>
</dbReference>
<comment type="caution">
    <text evidence="7">The sequence shown here is derived from an EMBL/GenBank/DDBJ whole genome shotgun (WGS) entry which is preliminary data.</text>
</comment>
<dbReference type="Gene3D" id="3.90.550.10">
    <property type="entry name" value="Spore Coat Polysaccharide Biosynthesis Protein SpsA, Chain A"/>
    <property type="match status" value="2"/>
</dbReference>
<dbReference type="SUPFAM" id="SSF53448">
    <property type="entry name" value="Nucleotide-diphospho-sugar transferases"/>
    <property type="match status" value="2"/>
</dbReference>
<dbReference type="GO" id="GO:0016020">
    <property type="term" value="C:membrane"/>
    <property type="evidence" value="ECO:0007669"/>
    <property type="project" value="UniProtKB-SubCell"/>
</dbReference>
<keyword evidence="3" id="KW-0328">Glycosyltransferase</keyword>
<dbReference type="InterPro" id="IPR029044">
    <property type="entry name" value="Nucleotide-diphossugar_trans"/>
</dbReference>
<evidence type="ECO:0000256" key="1">
    <source>
        <dbReference type="ARBA" id="ARBA00004606"/>
    </source>
</evidence>
<evidence type="ECO:0000256" key="6">
    <source>
        <dbReference type="SAM" id="MobiDB-lite"/>
    </source>
</evidence>
<dbReference type="PANTHER" id="PTHR31121:SF14">
    <property type="entry name" value="O-GLYCOSIDE ALPHA-1,2-MANNOSYLTRANSFERASE HOMOLOG 6"/>
    <property type="match status" value="1"/>
</dbReference>
<evidence type="ECO:0000256" key="3">
    <source>
        <dbReference type="ARBA" id="ARBA00022676"/>
    </source>
</evidence>
<sequence>MNMNMSMRLKKIQGFKFPVIPNIGVHKSKKTALVVLLTLLISTLVLLISTFHESFDTSIINRIPNDQKEVVTENKNGDGDGNNNNNENEKNNNNDNNGGGEDKPSSSDSQQKQAETESETESESVVPEIVEDLVKETYEIYNDIKSSSQDSTKLHLRSSKSTFYTFVSSSEQLHDVLKSVESFEKKFNSKRNYDWVFLCPPSSPDGDALNKDESWFGSLFGTSDSDSDSDSSTGVHDSLKDDKNQGLGEEFVDEEGNVIKQHWTPSDDYDDNDDDYETANSNKDNAIYLSTTHIFTKDFKLKVSSKLSGRAIFGQIPTRYWTIPNFIDDDKMTLSMDRLSSEHIAFADSINHRLSFRFHSGFIQKMKVFNLYDYYWRVEPGTVLDCDVVVDVFDQMVQGDYKYGFNMAVLEDKKAVKGLWKNTLGFFEKLHPDFKDDNAALGFVQYDRHSQSVIDGHFNLCHYWTESEIVNLSFLKSLEYREFFELLESSGNFFYERWSDGVVRTMAVSFLVGDDQILYLNEIRGFNQENEYNYKQGTQNCPVNAEVRSKFHCSCNSKSDMTFKKWSCVPTFFRGLDLPFPEEHDDHDWTEW</sequence>
<dbReference type="Proteomes" id="UP001165063">
    <property type="component" value="Unassembled WGS sequence"/>
</dbReference>
<keyword evidence="5" id="KW-0812">Transmembrane</keyword>
<dbReference type="GO" id="GO:0005794">
    <property type="term" value="C:Golgi apparatus"/>
    <property type="evidence" value="ECO:0007669"/>
    <property type="project" value="TreeGrafter"/>
</dbReference>
<feature type="region of interest" description="Disordered" evidence="6">
    <location>
        <begin position="70"/>
        <end position="128"/>
    </location>
</feature>
<comment type="subcellular location">
    <subcellularLocation>
        <location evidence="1">Membrane</location>
        <topology evidence="1">Single-pass type II membrane protein</topology>
    </subcellularLocation>
</comment>
<dbReference type="PANTHER" id="PTHR31121">
    <property type="entry name" value="ALPHA-1,2 MANNOSYLTRANSFERASE KTR1"/>
    <property type="match status" value="1"/>
</dbReference>
<protein>
    <submittedName>
        <fullName evidence="7">Unnamed protein product</fullName>
    </submittedName>
</protein>
<feature type="region of interest" description="Disordered" evidence="6">
    <location>
        <begin position="222"/>
        <end position="245"/>
    </location>
</feature>
<comment type="similarity">
    <text evidence="2">Belongs to the glycosyltransferase 15 family.</text>
</comment>
<keyword evidence="4" id="KW-0808">Transferase</keyword>
<proteinExistence type="inferred from homology"/>
<evidence type="ECO:0000313" key="8">
    <source>
        <dbReference type="Proteomes" id="UP001165063"/>
    </source>
</evidence>
<evidence type="ECO:0000313" key="7">
    <source>
        <dbReference type="EMBL" id="GMG22063.1"/>
    </source>
</evidence>
<dbReference type="GO" id="GO:0000032">
    <property type="term" value="P:cell wall mannoprotein biosynthetic process"/>
    <property type="evidence" value="ECO:0007669"/>
    <property type="project" value="TreeGrafter"/>
</dbReference>
<dbReference type="EMBL" id="BSXU01000906">
    <property type="protein sequence ID" value="GMG22063.1"/>
    <property type="molecule type" value="Genomic_DNA"/>
</dbReference>
<evidence type="ECO:0000256" key="5">
    <source>
        <dbReference type="ARBA" id="ARBA00022968"/>
    </source>
</evidence>
<dbReference type="OrthoDB" id="439943at2759"/>
<name>A0A9W6YV45_AMBMO</name>
<reference evidence="7" key="1">
    <citation type="submission" date="2023-04" db="EMBL/GenBank/DDBJ databases">
        <title>Ambrosiozyma monospora NBRC 1965.</title>
        <authorList>
            <person name="Ichikawa N."/>
            <person name="Sato H."/>
            <person name="Tonouchi N."/>
        </authorList>
    </citation>
    <scope>NUCLEOTIDE SEQUENCE</scope>
    <source>
        <strain evidence="7">NBRC 1965</strain>
    </source>
</reference>
<dbReference type="InterPro" id="IPR002685">
    <property type="entry name" value="Glyco_trans_15"/>
</dbReference>
<dbReference type="GO" id="GO:0006487">
    <property type="term" value="P:protein N-linked glycosylation"/>
    <property type="evidence" value="ECO:0007669"/>
    <property type="project" value="TreeGrafter"/>
</dbReference>
<dbReference type="AlphaFoldDB" id="A0A9W6YV45"/>
<dbReference type="Pfam" id="PF01793">
    <property type="entry name" value="Glyco_transf_15"/>
    <property type="match status" value="2"/>
</dbReference>
<organism evidence="7 8">
    <name type="scientific">Ambrosiozyma monospora</name>
    <name type="common">Yeast</name>
    <name type="synonym">Endomycopsis monosporus</name>
    <dbReference type="NCBI Taxonomy" id="43982"/>
    <lineage>
        <taxon>Eukaryota</taxon>
        <taxon>Fungi</taxon>
        <taxon>Dikarya</taxon>
        <taxon>Ascomycota</taxon>
        <taxon>Saccharomycotina</taxon>
        <taxon>Pichiomycetes</taxon>
        <taxon>Pichiales</taxon>
        <taxon>Pichiaceae</taxon>
        <taxon>Ambrosiozyma</taxon>
    </lineage>
</organism>
<keyword evidence="8" id="KW-1185">Reference proteome</keyword>
<keyword evidence="5" id="KW-0735">Signal-anchor</keyword>
<evidence type="ECO:0000256" key="2">
    <source>
        <dbReference type="ARBA" id="ARBA00007677"/>
    </source>
</evidence>
<accession>A0A9W6YV45</accession>
<gene>
    <name evidence="7" type="ORF">Amon01_000247000</name>
</gene>
<evidence type="ECO:0000256" key="4">
    <source>
        <dbReference type="ARBA" id="ARBA00022679"/>
    </source>
</evidence>